<proteinExistence type="predicted"/>
<gene>
    <name evidence="1" type="ORF">EGW08_019386</name>
</gene>
<accession>A0A433SU83</accession>
<evidence type="ECO:0000313" key="1">
    <source>
        <dbReference type="EMBL" id="RUS72849.1"/>
    </source>
</evidence>
<dbReference type="PANTHER" id="PTHR46830:SF1">
    <property type="entry name" value="ALPHA-1,4-N-ACETYLGLUCOSAMINYLTRANSFERASE"/>
    <property type="match status" value="1"/>
</dbReference>
<evidence type="ECO:0000313" key="2">
    <source>
        <dbReference type="Proteomes" id="UP000271974"/>
    </source>
</evidence>
<dbReference type="AlphaFoldDB" id="A0A433SU83"/>
<dbReference type="PANTHER" id="PTHR46830">
    <property type="entry name" value="TRANSFERASE, PUTATIVE-RELATED"/>
    <property type="match status" value="1"/>
</dbReference>
<reference evidence="1 2" key="1">
    <citation type="submission" date="2019-01" db="EMBL/GenBank/DDBJ databases">
        <title>A draft genome assembly of the solar-powered sea slug Elysia chlorotica.</title>
        <authorList>
            <person name="Cai H."/>
            <person name="Li Q."/>
            <person name="Fang X."/>
            <person name="Li J."/>
            <person name="Curtis N.E."/>
            <person name="Altenburger A."/>
            <person name="Shibata T."/>
            <person name="Feng M."/>
            <person name="Maeda T."/>
            <person name="Schwartz J.A."/>
            <person name="Shigenobu S."/>
            <person name="Lundholm N."/>
            <person name="Nishiyama T."/>
            <person name="Yang H."/>
            <person name="Hasebe M."/>
            <person name="Li S."/>
            <person name="Pierce S.K."/>
            <person name="Wang J."/>
        </authorList>
    </citation>
    <scope>NUCLEOTIDE SEQUENCE [LARGE SCALE GENOMIC DNA]</scope>
    <source>
        <strain evidence="1">EC2010</strain>
        <tissue evidence="1">Whole organism of an adult</tissue>
    </source>
</reference>
<name>A0A433SU83_ELYCH</name>
<dbReference type="EMBL" id="RQTK01001009">
    <property type="protein sequence ID" value="RUS72849.1"/>
    <property type="molecule type" value="Genomic_DNA"/>
</dbReference>
<dbReference type="Proteomes" id="UP000271974">
    <property type="component" value="Unassembled WGS sequence"/>
</dbReference>
<keyword evidence="2" id="KW-1185">Reference proteome</keyword>
<comment type="caution">
    <text evidence="1">The sequence shown here is derived from an EMBL/GenBank/DDBJ whole genome shotgun (WGS) entry which is preliminary data.</text>
</comment>
<organism evidence="1 2">
    <name type="scientific">Elysia chlorotica</name>
    <name type="common">Eastern emerald elysia</name>
    <name type="synonym">Sea slug</name>
    <dbReference type="NCBI Taxonomy" id="188477"/>
    <lineage>
        <taxon>Eukaryota</taxon>
        <taxon>Metazoa</taxon>
        <taxon>Spiralia</taxon>
        <taxon>Lophotrochozoa</taxon>
        <taxon>Mollusca</taxon>
        <taxon>Gastropoda</taxon>
        <taxon>Heterobranchia</taxon>
        <taxon>Euthyneura</taxon>
        <taxon>Panpulmonata</taxon>
        <taxon>Sacoglossa</taxon>
        <taxon>Placobranchoidea</taxon>
        <taxon>Plakobranchidae</taxon>
        <taxon>Elysia</taxon>
    </lineage>
</organism>
<feature type="non-terminal residue" evidence="1">
    <location>
        <position position="1"/>
    </location>
</feature>
<sequence length="495" mass="56470">IFRFENHLALLSALRIFKPIRIVVHYREPPRSDSLRYHSWWEELRQSVPTLVLRPAGSELDMACERPVTVFPGPVSSLSSIFEHASTGAPAAIVSAFSAQQRAFLTATKTHIPIDISQGMIVTQSGFDETTLKTKLFDILNTTLALFKSMHCSKTNRSSQDGCPQYTSRESVRECHTAGEFNSRPQLSPLSRLPIVPVHAAPCVVLRQPVFPRDIWGKDTKFAELARWLFYGARKKRLVIPASGFHTSVPPLIPNIHHMVWTRSNLPWADKERFSFLHYLSALSALYVAGASTLLVHGDVEPWGEWWERLLKLSTKTRTTLDPDRDVIWTGRVPVSIRRYPAVACPDWPRYGEWPASFNLGVLMARPGAEYLRRLLASFRFYKDEEWSFNAILMPYKVYERNPELLYVDHLLQTICFMGICHPTWSPDYIRPLDDKRPVDNFRWWQTRSLHFTFPKPPASLASPAAARRGTDMAAQVARMVLRAAGQAHLLDSHT</sequence>
<protein>
    <submittedName>
        <fullName evidence="1">Uncharacterized protein</fullName>
    </submittedName>
</protein>
<dbReference type="OrthoDB" id="6150660at2759"/>